<keyword evidence="1" id="KW-0963">Cytoplasm</keyword>
<keyword evidence="1" id="KW-0592">Phosphate transport</keyword>
<comment type="subcellular location">
    <subcellularLocation>
        <location evidence="1">Cytoplasm</location>
    </subcellularLocation>
</comment>
<dbReference type="PANTHER" id="PTHR42930">
    <property type="entry name" value="PHOSPHATE-SPECIFIC TRANSPORT SYSTEM ACCESSORY PROTEIN PHOU"/>
    <property type="match status" value="1"/>
</dbReference>
<feature type="domain" description="PhoU" evidence="2">
    <location>
        <begin position="16"/>
        <end position="102"/>
    </location>
</feature>
<accession>A0ABW0YLT0</accession>
<evidence type="ECO:0000313" key="3">
    <source>
        <dbReference type="EMBL" id="MFC5712646.1"/>
    </source>
</evidence>
<dbReference type="PIRSF" id="PIRSF003107">
    <property type="entry name" value="PhoU"/>
    <property type="match status" value="1"/>
</dbReference>
<keyword evidence="4" id="KW-1185">Reference proteome</keyword>
<evidence type="ECO:0000259" key="2">
    <source>
        <dbReference type="Pfam" id="PF01895"/>
    </source>
</evidence>
<proteinExistence type="inferred from homology"/>
<evidence type="ECO:0000256" key="1">
    <source>
        <dbReference type="PIRNR" id="PIRNR003107"/>
    </source>
</evidence>
<gene>
    <name evidence="3" type="primary">phoU</name>
    <name evidence="3" type="ORF">ACFPU1_07620</name>
</gene>
<evidence type="ECO:0000313" key="4">
    <source>
        <dbReference type="Proteomes" id="UP001596142"/>
    </source>
</evidence>
<feature type="domain" description="PhoU" evidence="2">
    <location>
        <begin position="122"/>
        <end position="203"/>
    </location>
</feature>
<reference evidence="4" key="1">
    <citation type="journal article" date="2019" name="Int. J. Syst. Evol. Microbiol.">
        <title>The Global Catalogue of Microorganisms (GCM) 10K type strain sequencing project: providing services to taxonomists for standard genome sequencing and annotation.</title>
        <authorList>
            <consortium name="The Broad Institute Genomics Platform"/>
            <consortium name="The Broad Institute Genome Sequencing Center for Infectious Disease"/>
            <person name="Wu L."/>
            <person name="Ma J."/>
        </authorList>
    </citation>
    <scope>NUCLEOTIDE SEQUENCE [LARGE SCALE GENOMIC DNA]</scope>
    <source>
        <strain evidence="4">CECT 7184</strain>
    </source>
</reference>
<dbReference type="EMBL" id="JBHSOZ010000003">
    <property type="protein sequence ID" value="MFC5712646.1"/>
    <property type="molecule type" value="Genomic_DNA"/>
</dbReference>
<protein>
    <recommendedName>
        <fullName evidence="1">Phosphate-specific transport system accessory protein PhoU</fullName>
    </recommendedName>
</protein>
<sequence>MREHYIKELENLRSTILEMGELATDAFEQVIYALRNNDQIMTEYVISSDYIINKKETSINETVTLMIAKQQPVASDLRSVIVALKISSDLERVGDLAVDMAKGGKRLKKGALTDERIELCVLAEQACDMLKKALRAYNEGNVLAAQRIAQEDDLIDTKYALFIRNLFQLVPNTGIVEEVTQLAFIGRYIERIADYATNIAEWIVYEANGKYFDLN</sequence>
<comment type="similarity">
    <text evidence="1">Belongs to the PhoU family.</text>
</comment>
<comment type="function">
    <text evidence="1">Plays a role in the regulation of phosphate uptake.</text>
</comment>
<comment type="caution">
    <text evidence="3">The sequence shown here is derived from an EMBL/GenBank/DDBJ whole genome shotgun (WGS) entry which is preliminary data.</text>
</comment>
<dbReference type="Gene3D" id="1.20.58.220">
    <property type="entry name" value="Phosphate transport system protein phou homolog 2, domain 2"/>
    <property type="match status" value="1"/>
</dbReference>
<dbReference type="Pfam" id="PF01895">
    <property type="entry name" value="PhoU"/>
    <property type="match status" value="2"/>
</dbReference>
<dbReference type="NCBIfam" id="TIGR02135">
    <property type="entry name" value="phoU_full"/>
    <property type="match status" value="1"/>
</dbReference>
<dbReference type="InterPro" id="IPR026022">
    <property type="entry name" value="PhoU_dom"/>
</dbReference>
<dbReference type="Proteomes" id="UP001596142">
    <property type="component" value="Unassembled WGS sequence"/>
</dbReference>
<dbReference type="PANTHER" id="PTHR42930:SF3">
    <property type="entry name" value="PHOSPHATE-SPECIFIC TRANSPORT SYSTEM ACCESSORY PROTEIN PHOU"/>
    <property type="match status" value="1"/>
</dbReference>
<keyword evidence="1" id="KW-0813">Transport</keyword>
<dbReference type="SUPFAM" id="SSF109755">
    <property type="entry name" value="PhoU-like"/>
    <property type="match status" value="1"/>
</dbReference>
<dbReference type="InterPro" id="IPR028366">
    <property type="entry name" value="PhoU"/>
</dbReference>
<dbReference type="RefSeq" id="WP_374701187.1">
    <property type="nucleotide sequence ID" value="NZ_JBHSOZ010000003.1"/>
</dbReference>
<name>A0ABW0YLT0_9BACI</name>
<dbReference type="InterPro" id="IPR038078">
    <property type="entry name" value="PhoU-like_sf"/>
</dbReference>
<comment type="subunit">
    <text evidence="1">Homodimer.</text>
</comment>
<organism evidence="3 4">
    <name type="scientific">Thalassorhabdus alkalitolerans</name>
    <dbReference type="NCBI Taxonomy" id="2282697"/>
    <lineage>
        <taxon>Bacteria</taxon>
        <taxon>Bacillati</taxon>
        <taxon>Bacillota</taxon>
        <taxon>Bacilli</taxon>
        <taxon>Bacillales</taxon>
        <taxon>Bacillaceae</taxon>
        <taxon>Thalassorhabdus</taxon>
    </lineage>
</organism>